<accession>A0A8D8U7Z4</accession>
<feature type="region of interest" description="Disordered" evidence="1">
    <location>
        <begin position="25"/>
        <end position="55"/>
    </location>
</feature>
<sequence length="208" mass="23524">MSLSNSSDSEQMSFEGFLESCRAPTLLAELEDDDDIGDDDDENDDDENEDDDYEEVMVSRSFLSFMVREDDTYAPLIGGPAGKKRSWDDEYVLKRQFSALIPAFDPRPGRTNVNQTTDVEVPSPPEDPQQEIANTLEEAMITPGYSSRLTLSLRAPNLPGVQDVEIDLSNANWTIFHAVQELIQRIDFGVGTRQEKLRRIWEPTYTHG</sequence>
<protein>
    <submittedName>
        <fullName evidence="2">E3 ubiquitin-protein ligase HECTD1</fullName>
    </submittedName>
</protein>
<dbReference type="EMBL" id="HBUF01339061">
    <property type="protein sequence ID" value="CAG6699547.1"/>
    <property type="molecule type" value="Transcribed_RNA"/>
</dbReference>
<dbReference type="GO" id="GO:0016567">
    <property type="term" value="P:protein ubiquitination"/>
    <property type="evidence" value="ECO:0007669"/>
    <property type="project" value="UniProtKB-UniPathway"/>
</dbReference>
<dbReference type="AlphaFoldDB" id="A0A8D8U7Z4"/>
<feature type="compositionally biased region" description="Acidic residues" evidence="1">
    <location>
        <begin position="29"/>
        <end position="55"/>
    </location>
</feature>
<evidence type="ECO:0000256" key="1">
    <source>
        <dbReference type="SAM" id="MobiDB-lite"/>
    </source>
</evidence>
<organism evidence="2">
    <name type="scientific">Cacopsylla melanoneura</name>
    <dbReference type="NCBI Taxonomy" id="428564"/>
    <lineage>
        <taxon>Eukaryota</taxon>
        <taxon>Metazoa</taxon>
        <taxon>Ecdysozoa</taxon>
        <taxon>Arthropoda</taxon>
        <taxon>Hexapoda</taxon>
        <taxon>Insecta</taxon>
        <taxon>Pterygota</taxon>
        <taxon>Neoptera</taxon>
        <taxon>Paraneoptera</taxon>
        <taxon>Hemiptera</taxon>
        <taxon>Sternorrhyncha</taxon>
        <taxon>Psylloidea</taxon>
        <taxon>Psyllidae</taxon>
        <taxon>Psyllinae</taxon>
        <taxon>Cacopsylla</taxon>
    </lineage>
</organism>
<reference evidence="2" key="1">
    <citation type="submission" date="2021-05" db="EMBL/GenBank/DDBJ databases">
        <authorList>
            <person name="Alioto T."/>
            <person name="Alioto T."/>
            <person name="Gomez Garrido J."/>
        </authorList>
    </citation>
    <scope>NUCLEOTIDE SEQUENCE</scope>
</reference>
<proteinExistence type="predicted"/>
<evidence type="ECO:0000313" key="2">
    <source>
        <dbReference type="EMBL" id="CAG6699547.1"/>
    </source>
</evidence>
<dbReference type="EMBL" id="HBUF01339056">
    <property type="protein sequence ID" value="CAG6699536.1"/>
    <property type="molecule type" value="Transcribed_RNA"/>
</dbReference>
<name>A0A8D8U7Z4_9HEMI</name>
<dbReference type="UniPathway" id="UPA00143"/>